<dbReference type="SUPFAM" id="SSF56219">
    <property type="entry name" value="DNase I-like"/>
    <property type="match status" value="1"/>
</dbReference>
<name>A0A409XTH6_PSICY</name>
<protein>
    <recommendedName>
        <fullName evidence="1">Reverse transcriptase domain-containing protein</fullName>
    </recommendedName>
</protein>
<dbReference type="Pfam" id="PF00078">
    <property type="entry name" value="RVT_1"/>
    <property type="match status" value="1"/>
</dbReference>
<dbReference type="OrthoDB" id="3258143at2759"/>
<dbReference type="Proteomes" id="UP000283269">
    <property type="component" value="Unassembled WGS sequence"/>
</dbReference>
<reference evidence="2 3" key="1">
    <citation type="journal article" date="2018" name="Evol. Lett.">
        <title>Horizontal gene cluster transfer increased hallucinogenic mushroom diversity.</title>
        <authorList>
            <person name="Reynolds H.T."/>
            <person name="Vijayakumar V."/>
            <person name="Gluck-Thaler E."/>
            <person name="Korotkin H.B."/>
            <person name="Matheny P.B."/>
            <person name="Slot J.C."/>
        </authorList>
    </citation>
    <scope>NUCLEOTIDE SEQUENCE [LARGE SCALE GENOMIC DNA]</scope>
    <source>
        <strain evidence="2 3">2631</strain>
    </source>
</reference>
<gene>
    <name evidence="2" type="ORF">CVT25_007914</name>
</gene>
<dbReference type="STRING" id="93625.A0A409XTH6"/>
<evidence type="ECO:0000313" key="2">
    <source>
        <dbReference type="EMBL" id="PPQ94129.1"/>
    </source>
</evidence>
<dbReference type="InterPro" id="IPR036691">
    <property type="entry name" value="Endo/exonu/phosph_ase_sf"/>
</dbReference>
<dbReference type="InterPro" id="IPR043502">
    <property type="entry name" value="DNA/RNA_pol_sf"/>
</dbReference>
<dbReference type="GO" id="GO:0003824">
    <property type="term" value="F:catalytic activity"/>
    <property type="evidence" value="ECO:0007669"/>
    <property type="project" value="InterPro"/>
</dbReference>
<comment type="caution">
    <text evidence="2">The sequence shown here is derived from an EMBL/GenBank/DDBJ whole genome shotgun (WGS) entry which is preliminary data.</text>
</comment>
<dbReference type="PROSITE" id="PS50878">
    <property type="entry name" value="RT_POL"/>
    <property type="match status" value="1"/>
</dbReference>
<evidence type="ECO:0000259" key="1">
    <source>
        <dbReference type="PROSITE" id="PS50878"/>
    </source>
</evidence>
<feature type="domain" description="Reverse transcriptase" evidence="1">
    <location>
        <begin position="378"/>
        <end position="640"/>
    </location>
</feature>
<proteinExistence type="predicted"/>
<dbReference type="PANTHER" id="PTHR33481">
    <property type="entry name" value="REVERSE TRANSCRIPTASE"/>
    <property type="match status" value="1"/>
</dbReference>
<dbReference type="EMBL" id="NHYD01000456">
    <property type="protein sequence ID" value="PPQ94129.1"/>
    <property type="molecule type" value="Genomic_DNA"/>
</dbReference>
<evidence type="ECO:0000313" key="3">
    <source>
        <dbReference type="Proteomes" id="UP000283269"/>
    </source>
</evidence>
<dbReference type="PANTHER" id="PTHR33481:SF1">
    <property type="entry name" value="ENDONUCLEASE_EXONUCLEASE_PHOSPHATASE DOMAIN-CONTAINING PROTEIN-RELATED"/>
    <property type="match status" value="1"/>
</dbReference>
<dbReference type="InterPro" id="IPR005135">
    <property type="entry name" value="Endo/exonuclease/phosphatase"/>
</dbReference>
<dbReference type="Gene3D" id="3.60.10.10">
    <property type="entry name" value="Endonuclease/exonuclease/phosphatase"/>
    <property type="match status" value="1"/>
</dbReference>
<dbReference type="InterPro" id="IPR000477">
    <property type="entry name" value="RT_dom"/>
</dbReference>
<dbReference type="InParanoid" id="A0A409XTH6"/>
<keyword evidence="3" id="KW-1185">Reference proteome</keyword>
<accession>A0A409XTH6</accession>
<sequence>MLILSLFANGQSYNLMNVYSDKTHTAALLLVEEAALLPPFIYMGGDFNIHSQEWDGGHRGHPGVATQLLNMASELGLQQAPFVNPGPTFYSCIQAFCSTVIDLVFVQLDQTLTAQVTRVHNVQGQLDHIPLTTTLLISADSGATPRRALKADREEQIHFVRVIEGEFSMKVDKHAPLDTPDQIDAVAQTIADSFSAAWEIFSREVTIRRHSKPWWMDECSVALRAYREYGLPEDWKLYRKAVKNAKWVFFDSRITEVSITNKRTWDLMSWVQQCKLPPCEAIQYQGQPCHALPQLWDALHNTNNSASDRPFNINILNCIPNIPVWGWVPFSALEMQEAKASCSNVSAPGLDHVKWSHLKMLMRGPTHVFTVLLSLANACLQVGHWPKHFKESMSVIIPKLNKPSYSAPKAFRPIVLLNTVGKLVEKMLSNRIQFDGDAGLILMHMVRAGWAKGLKTSVIAFDVTQFYPSLNHEVLMAILRKLGFSDNVVKFFSHYLVGHSTQYAWGDFISDLRQADVGVGQGSALSPVLSAFYLTLIMRLFELDPLTRGCFLLSYVDNGTLVVQLKSLLDNCEALKQAYSVIFDLFKKFGLTLEHDKSEVFHFDQSHSKDNPPVDLGYAPHTGATPFKPKLYWQYLGFYFDRKLTFTEHI</sequence>
<dbReference type="SUPFAM" id="SSF56672">
    <property type="entry name" value="DNA/RNA polymerases"/>
    <property type="match status" value="1"/>
</dbReference>
<dbReference type="AlphaFoldDB" id="A0A409XTH6"/>
<dbReference type="Pfam" id="PF14529">
    <property type="entry name" value="Exo_endo_phos_2"/>
    <property type="match status" value="1"/>
</dbReference>
<organism evidence="2 3">
    <name type="scientific">Psilocybe cyanescens</name>
    <dbReference type="NCBI Taxonomy" id="93625"/>
    <lineage>
        <taxon>Eukaryota</taxon>
        <taxon>Fungi</taxon>
        <taxon>Dikarya</taxon>
        <taxon>Basidiomycota</taxon>
        <taxon>Agaricomycotina</taxon>
        <taxon>Agaricomycetes</taxon>
        <taxon>Agaricomycetidae</taxon>
        <taxon>Agaricales</taxon>
        <taxon>Agaricineae</taxon>
        <taxon>Strophariaceae</taxon>
        <taxon>Psilocybe</taxon>
    </lineage>
</organism>